<evidence type="ECO:0000256" key="2">
    <source>
        <dbReference type="SAM" id="Phobius"/>
    </source>
</evidence>
<evidence type="ECO:0000313" key="4">
    <source>
        <dbReference type="EMBL" id="PPK96275.1"/>
    </source>
</evidence>
<evidence type="ECO:0000256" key="3">
    <source>
        <dbReference type="SAM" id="SignalP"/>
    </source>
</evidence>
<dbReference type="RefSeq" id="WP_104513851.1">
    <property type="nucleotide sequence ID" value="NZ_MQVW01000022.1"/>
</dbReference>
<keyword evidence="2" id="KW-0812">Transmembrane</keyword>
<feature type="signal peptide" evidence="3">
    <location>
        <begin position="1"/>
        <end position="18"/>
    </location>
</feature>
<gene>
    <name evidence="4" type="ORF">LY01_00091</name>
</gene>
<protein>
    <submittedName>
        <fullName evidence="4">Uncharacterized protein</fullName>
    </submittedName>
</protein>
<dbReference type="OrthoDB" id="1478111at2"/>
<feature type="chain" id="PRO_5015740157" evidence="3">
    <location>
        <begin position="19"/>
        <end position="219"/>
    </location>
</feature>
<evidence type="ECO:0000313" key="5">
    <source>
        <dbReference type="Proteomes" id="UP000239002"/>
    </source>
</evidence>
<organism evidence="4 5">
    <name type="scientific">Nonlabens xylanidelens</name>
    <dbReference type="NCBI Taxonomy" id="191564"/>
    <lineage>
        <taxon>Bacteria</taxon>
        <taxon>Pseudomonadati</taxon>
        <taxon>Bacteroidota</taxon>
        <taxon>Flavobacteriia</taxon>
        <taxon>Flavobacteriales</taxon>
        <taxon>Flavobacteriaceae</taxon>
        <taxon>Nonlabens</taxon>
    </lineage>
</organism>
<feature type="coiled-coil region" evidence="1">
    <location>
        <begin position="135"/>
        <end position="169"/>
    </location>
</feature>
<feature type="transmembrane region" description="Helical" evidence="2">
    <location>
        <begin position="177"/>
        <end position="202"/>
    </location>
</feature>
<keyword evidence="3" id="KW-0732">Signal</keyword>
<comment type="caution">
    <text evidence="4">The sequence shown here is derived from an EMBL/GenBank/DDBJ whole genome shotgun (WGS) entry which is preliminary data.</text>
</comment>
<proteinExistence type="predicted"/>
<keyword evidence="2" id="KW-1133">Transmembrane helix</keyword>
<reference evidence="4 5" key="1">
    <citation type="submission" date="2018-02" db="EMBL/GenBank/DDBJ databases">
        <title>Genomic Encyclopedia of Archaeal and Bacterial Type Strains, Phase II (KMG-II): from individual species to whole genera.</title>
        <authorList>
            <person name="Goeker M."/>
        </authorList>
    </citation>
    <scope>NUCLEOTIDE SEQUENCE [LARGE SCALE GENOMIC DNA]</scope>
    <source>
        <strain evidence="4 5">DSM 16809</strain>
    </source>
</reference>
<dbReference type="AlphaFoldDB" id="A0A2S6IQ31"/>
<accession>A0A2S6IQ31</accession>
<dbReference type="Proteomes" id="UP000239002">
    <property type="component" value="Unassembled WGS sequence"/>
</dbReference>
<keyword evidence="5" id="KW-1185">Reference proteome</keyword>
<name>A0A2S6IQ31_9FLAO</name>
<sequence length="219" mass="25867">MRLIIAFLFIISCSVSTAIEDPYANYHAIDTTQYKPTDALYLYDLTIKESHNTGKVILEWKNQKNITYHMIEMRDPDTHKIIYRQKHYTNIAEFPENGLFTIYPLYYKQKGEPISINLADAKARNYAPVSPKSYYRAVEKEEQAKQRDKKRIEQEYRYEQLRLQAADERANRITPKVVILVIIVLFLAVLIVLIIWLVGYLTKDKTPQINYRKNNQGWN</sequence>
<keyword evidence="2" id="KW-0472">Membrane</keyword>
<dbReference type="EMBL" id="PTJE01000001">
    <property type="protein sequence ID" value="PPK96275.1"/>
    <property type="molecule type" value="Genomic_DNA"/>
</dbReference>
<keyword evidence="1" id="KW-0175">Coiled coil</keyword>
<evidence type="ECO:0000256" key="1">
    <source>
        <dbReference type="SAM" id="Coils"/>
    </source>
</evidence>